<comment type="caution">
    <text evidence="3">The sequence shown here is derived from an EMBL/GenBank/DDBJ whole genome shotgun (WGS) entry which is preliminary data.</text>
</comment>
<sequence>MAQEHQNCVDELKKMYEELNREIEKKKRRLFLRKLIPFIENWQGPLPNLRDIFRTEEIDLLLKESLKVTFDSDDRGIAPQTLIDFVIRTGYKDEPVLGADGKPSSRRDTPIHEAATRYHRSDCECYDEVEKFIKLGGLDPNGFSDDDHSPLCEALHDEKMFKLLLRYGADPCLSYAGSLYQELPLLHAVCSSDNYSYLYGRIFTFTDDVGVKVQIDAEDKNGRTPLQWAVAGLAPDAIDKLFDRGADLSKFVFPTEDHIAECFEDKGYGDDYKLIPASGLPAVVERLEKGGYVLDRNDAHTIMEFYVEHHLFVGSTDDAERWLDDEELAIKAKKLMIKPSLSVYNLLQLQPKEAAKLVTLKDYGKLEVSKGWWRLNEGVRQDFEILLCEKASRRFFQKWALDSFQDLTRHKLPILCGEMIVDQLINEDLYRIFLAATELRSRWL</sequence>
<accession>A0ABD2XMA3</accession>
<dbReference type="Gene3D" id="1.25.40.20">
    <property type="entry name" value="Ankyrin repeat-containing domain"/>
    <property type="match status" value="1"/>
</dbReference>
<feature type="coiled-coil region" evidence="2">
    <location>
        <begin position="2"/>
        <end position="29"/>
    </location>
</feature>
<dbReference type="InterPro" id="IPR036770">
    <property type="entry name" value="Ankyrin_rpt-contain_sf"/>
</dbReference>
<dbReference type="SUPFAM" id="SSF48403">
    <property type="entry name" value="Ankyrin repeat"/>
    <property type="match status" value="1"/>
</dbReference>
<keyword evidence="4" id="KW-1185">Reference proteome</keyword>
<dbReference type="InterPro" id="IPR002110">
    <property type="entry name" value="Ankyrin_rpt"/>
</dbReference>
<evidence type="ECO:0000256" key="1">
    <source>
        <dbReference type="PROSITE-ProRule" id="PRU00023"/>
    </source>
</evidence>
<dbReference type="Proteomes" id="UP001627154">
    <property type="component" value="Unassembled WGS sequence"/>
</dbReference>
<evidence type="ECO:0000256" key="2">
    <source>
        <dbReference type="SAM" id="Coils"/>
    </source>
</evidence>
<organism evidence="3 4">
    <name type="scientific">Trichogramma kaykai</name>
    <dbReference type="NCBI Taxonomy" id="54128"/>
    <lineage>
        <taxon>Eukaryota</taxon>
        <taxon>Metazoa</taxon>
        <taxon>Ecdysozoa</taxon>
        <taxon>Arthropoda</taxon>
        <taxon>Hexapoda</taxon>
        <taxon>Insecta</taxon>
        <taxon>Pterygota</taxon>
        <taxon>Neoptera</taxon>
        <taxon>Endopterygota</taxon>
        <taxon>Hymenoptera</taxon>
        <taxon>Apocrita</taxon>
        <taxon>Proctotrupomorpha</taxon>
        <taxon>Chalcidoidea</taxon>
        <taxon>Trichogrammatidae</taxon>
        <taxon>Trichogramma</taxon>
    </lineage>
</organism>
<dbReference type="PROSITE" id="PS50088">
    <property type="entry name" value="ANK_REPEAT"/>
    <property type="match status" value="1"/>
</dbReference>
<keyword evidence="1" id="KW-0040">ANK repeat</keyword>
<protein>
    <submittedName>
        <fullName evidence="3">Uncharacterized protein</fullName>
    </submittedName>
</protein>
<evidence type="ECO:0000313" key="4">
    <source>
        <dbReference type="Proteomes" id="UP001627154"/>
    </source>
</evidence>
<dbReference type="SMART" id="SM00248">
    <property type="entry name" value="ANK"/>
    <property type="match status" value="3"/>
</dbReference>
<name>A0ABD2XMA3_9HYME</name>
<proteinExistence type="predicted"/>
<keyword evidence="2" id="KW-0175">Coiled coil</keyword>
<evidence type="ECO:0000313" key="3">
    <source>
        <dbReference type="EMBL" id="KAL3405898.1"/>
    </source>
</evidence>
<dbReference type="PROSITE" id="PS50297">
    <property type="entry name" value="ANK_REP_REGION"/>
    <property type="match status" value="1"/>
</dbReference>
<dbReference type="EMBL" id="JBJJXI010000019">
    <property type="protein sequence ID" value="KAL3405898.1"/>
    <property type="molecule type" value="Genomic_DNA"/>
</dbReference>
<gene>
    <name evidence="3" type="ORF">TKK_001321</name>
</gene>
<reference evidence="3 4" key="1">
    <citation type="journal article" date="2024" name="bioRxiv">
        <title>A reference genome for Trichogramma kaykai: A tiny desert-dwelling parasitoid wasp with competing sex-ratio distorters.</title>
        <authorList>
            <person name="Culotta J."/>
            <person name="Lindsey A.R."/>
        </authorList>
    </citation>
    <scope>NUCLEOTIDE SEQUENCE [LARGE SCALE GENOMIC DNA]</scope>
    <source>
        <strain evidence="3 4">KSX58</strain>
    </source>
</reference>
<feature type="repeat" description="ANK" evidence="1">
    <location>
        <begin position="221"/>
        <end position="249"/>
    </location>
</feature>
<dbReference type="AlphaFoldDB" id="A0ABD2XMA3"/>